<gene>
    <name evidence="1" type="ORF">dnm_021520</name>
</gene>
<accession>A0A975BIV2</accession>
<proteinExistence type="predicted"/>
<sequence length="37" mass="4236">MRLYRSSPLRGFHIRNGIHKKGIISPFLSSSSYTKSL</sequence>
<dbReference type="KEGG" id="dmm:dnm_021520"/>
<evidence type="ECO:0000313" key="2">
    <source>
        <dbReference type="Proteomes" id="UP000663722"/>
    </source>
</evidence>
<dbReference type="EMBL" id="CP061800">
    <property type="protein sequence ID" value="QTA86133.1"/>
    <property type="molecule type" value="Genomic_DNA"/>
</dbReference>
<protein>
    <submittedName>
        <fullName evidence="1">Uncharacterized protein</fullName>
    </submittedName>
</protein>
<evidence type="ECO:0000313" key="1">
    <source>
        <dbReference type="EMBL" id="QTA86133.1"/>
    </source>
</evidence>
<reference evidence="1" key="1">
    <citation type="journal article" date="2021" name="Microb. Physiol.">
        <title>Proteogenomic Insights into the Physiology of Marine, Sulfate-Reducing, Filamentous Desulfonema limicola and Desulfonema magnum.</title>
        <authorList>
            <person name="Schnaars V."/>
            <person name="Wohlbrand L."/>
            <person name="Scheve S."/>
            <person name="Hinrichs C."/>
            <person name="Reinhardt R."/>
            <person name="Rabus R."/>
        </authorList>
    </citation>
    <scope>NUCLEOTIDE SEQUENCE</scope>
    <source>
        <strain evidence="1">4be13</strain>
    </source>
</reference>
<dbReference type="Proteomes" id="UP000663722">
    <property type="component" value="Chromosome"/>
</dbReference>
<organism evidence="1 2">
    <name type="scientific">Desulfonema magnum</name>
    <dbReference type="NCBI Taxonomy" id="45655"/>
    <lineage>
        <taxon>Bacteria</taxon>
        <taxon>Pseudomonadati</taxon>
        <taxon>Thermodesulfobacteriota</taxon>
        <taxon>Desulfobacteria</taxon>
        <taxon>Desulfobacterales</taxon>
        <taxon>Desulfococcaceae</taxon>
        <taxon>Desulfonema</taxon>
    </lineage>
</organism>
<name>A0A975BIV2_9BACT</name>
<dbReference type="AlphaFoldDB" id="A0A975BIV2"/>
<keyword evidence="2" id="KW-1185">Reference proteome</keyword>